<name>A0A0S4XPT7_9BACT</name>
<evidence type="ECO:0000313" key="1">
    <source>
        <dbReference type="EMBL" id="CUV65745.1"/>
    </source>
</evidence>
<proteinExistence type="predicted"/>
<gene>
    <name evidence="1" type="ORF">BN3087_430013</name>
</gene>
<accession>A0A0S4XPT7</accession>
<reference evidence="1" key="1">
    <citation type="submission" date="2015-11" db="EMBL/GenBank/DDBJ databases">
        <authorList>
            <person name="Zhang Y."/>
            <person name="Guo Z."/>
        </authorList>
    </citation>
    <scope>NUCLEOTIDE SEQUENCE</scope>
    <source>
        <strain evidence="1">BN30871</strain>
    </source>
</reference>
<evidence type="ECO:0008006" key="2">
    <source>
        <dbReference type="Google" id="ProtNLM"/>
    </source>
</evidence>
<dbReference type="Gene3D" id="1.20.120.30">
    <property type="entry name" value="Aspartate receptor, ligand-binding domain"/>
    <property type="match status" value="1"/>
</dbReference>
<dbReference type="AlphaFoldDB" id="A0A0S4XPT7"/>
<dbReference type="EMBL" id="FAXN01000044">
    <property type="protein sequence ID" value="CUV65745.1"/>
    <property type="molecule type" value="Genomic_DNA"/>
</dbReference>
<organism evidence="1">
    <name type="scientific">Sulfurovum sp. enrichment culture clone C5</name>
    <dbReference type="NCBI Taxonomy" id="497650"/>
    <lineage>
        <taxon>Bacteria</taxon>
        <taxon>Pseudomonadati</taxon>
        <taxon>Campylobacterota</taxon>
        <taxon>Epsilonproteobacteria</taxon>
        <taxon>Campylobacterales</taxon>
        <taxon>Sulfurovaceae</taxon>
        <taxon>Sulfurovum</taxon>
        <taxon>environmental samples</taxon>
    </lineage>
</organism>
<sequence>MKAKELYIKQVQKARAEHVKWVNNIKLLVSGVNIEEKMIALNPVESSFGKWYYEKGILLSFGHAQMVLFDMEKLFLSIHDVYIKIYPIYYEKNKSLIGSLFGRHNNVSAHEAILARQYYEDIVSISDNLKNKINLLEKILHATSEDRFEELVSLENEDASKNALEDDGAYHYGARCRS</sequence>
<protein>
    <recommendedName>
        <fullName evidence="2">Chemoreceptor zinc-binding domain-containing protein</fullName>
    </recommendedName>
</protein>